<keyword evidence="2" id="KW-0378">Hydrolase</keyword>
<evidence type="ECO:0000313" key="3">
    <source>
        <dbReference type="Proteomes" id="UP000594638"/>
    </source>
</evidence>
<gene>
    <name evidence="2" type="ORF">OLEA9_A045332</name>
</gene>
<accession>A0A8S0USA5</accession>
<keyword evidence="2" id="KW-0347">Helicase</keyword>
<proteinExistence type="predicted"/>
<dbReference type="AlphaFoldDB" id="A0A8S0USA5"/>
<feature type="chain" id="PRO_5035846808" evidence="1">
    <location>
        <begin position="18"/>
        <end position="75"/>
    </location>
</feature>
<feature type="signal peptide" evidence="1">
    <location>
        <begin position="1"/>
        <end position="17"/>
    </location>
</feature>
<sequence length="75" mass="8959">MELVMMLIVFLRKSSYGESWPGGLVVEVFVDGYRLVDIAPHYYDLMNFPNCEAKRQLEKLYEKRENVREESKNRK</sequence>
<keyword evidence="2" id="KW-0067">ATP-binding</keyword>
<organism evidence="2 3">
    <name type="scientific">Olea europaea subsp. europaea</name>
    <dbReference type="NCBI Taxonomy" id="158383"/>
    <lineage>
        <taxon>Eukaryota</taxon>
        <taxon>Viridiplantae</taxon>
        <taxon>Streptophyta</taxon>
        <taxon>Embryophyta</taxon>
        <taxon>Tracheophyta</taxon>
        <taxon>Spermatophyta</taxon>
        <taxon>Magnoliopsida</taxon>
        <taxon>eudicotyledons</taxon>
        <taxon>Gunneridae</taxon>
        <taxon>Pentapetalae</taxon>
        <taxon>asterids</taxon>
        <taxon>lamiids</taxon>
        <taxon>Lamiales</taxon>
        <taxon>Oleaceae</taxon>
        <taxon>Oleeae</taxon>
        <taxon>Olea</taxon>
    </lineage>
</organism>
<keyword evidence="2" id="KW-0547">Nucleotide-binding</keyword>
<dbReference type="GO" id="GO:0004386">
    <property type="term" value="F:helicase activity"/>
    <property type="evidence" value="ECO:0007669"/>
    <property type="project" value="UniProtKB-KW"/>
</dbReference>
<dbReference type="EMBL" id="CACTIH010009044">
    <property type="protein sequence ID" value="CAA3020785.1"/>
    <property type="molecule type" value="Genomic_DNA"/>
</dbReference>
<keyword evidence="3" id="KW-1185">Reference proteome</keyword>
<dbReference type="Proteomes" id="UP000594638">
    <property type="component" value="Unassembled WGS sequence"/>
</dbReference>
<protein>
    <submittedName>
        <fullName evidence="2">Probable pre-mRNA-splicing factor ATP-dependent RNA helicase DEAH2 isoform X1</fullName>
    </submittedName>
</protein>
<dbReference type="OrthoDB" id="1922149at2759"/>
<evidence type="ECO:0000256" key="1">
    <source>
        <dbReference type="SAM" id="SignalP"/>
    </source>
</evidence>
<dbReference type="Gramene" id="OE9A045332T1">
    <property type="protein sequence ID" value="OE9A045332C1"/>
    <property type="gene ID" value="OE9A045332"/>
</dbReference>
<keyword evidence="1" id="KW-0732">Signal</keyword>
<evidence type="ECO:0000313" key="2">
    <source>
        <dbReference type="EMBL" id="CAA3020785.1"/>
    </source>
</evidence>
<reference evidence="2 3" key="1">
    <citation type="submission" date="2019-12" db="EMBL/GenBank/DDBJ databases">
        <authorList>
            <person name="Alioto T."/>
            <person name="Alioto T."/>
            <person name="Gomez Garrido J."/>
        </authorList>
    </citation>
    <scope>NUCLEOTIDE SEQUENCE [LARGE SCALE GENOMIC DNA]</scope>
</reference>
<name>A0A8S0USA5_OLEEU</name>
<comment type="caution">
    <text evidence="2">The sequence shown here is derived from an EMBL/GenBank/DDBJ whole genome shotgun (WGS) entry which is preliminary data.</text>
</comment>